<dbReference type="GO" id="GO:0008270">
    <property type="term" value="F:zinc ion binding"/>
    <property type="evidence" value="ECO:0007669"/>
    <property type="project" value="UniProtKB-KW"/>
</dbReference>
<feature type="region of interest" description="Disordered" evidence="10">
    <location>
        <begin position="87"/>
        <end position="133"/>
    </location>
</feature>
<dbReference type="Pfam" id="PF14369">
    <property type="entry name" value="Zn_ribbon_19"/>
    <property type="match status" value="1"/>
</dbReference>
<keyword evidence="5" id="KW-0479">Metal-binding</keyword>
<dbReference type="EC" id="2.3.2.27" evidence="3"/>
<keyword evidence="13" id="KW-1185">Reference proteome</keyword>
<evidence type="ECO:0000256" key="5">
    <source>
        <dbReference type="ARBA" id="ARBA00022723"/>
    </source>
</evidence>
<dbReference type="HOGENOM" id="CLU_034892_0_1_1"/>
<evidence type="ECO:0000256" key="4">
    <source>
        <dbReference type="ARBA" id="ARBA00022679"/>
    </source>
</evidence>
<dbReference type="eggNOG" id="KOG0800">
    <property type="taxonomic scope" value="Eukaryota"/>
</dbReference>
<dbReference type="KEGG" id="dpx:DAPPUDRAFT_304341"/>
<dbReference type="PANTHER" id="PTHR15710">
    <property type="entry name" value="E3 UBIQUITIN-PROTEIN LIGASE PRAJA"/>
    <property type="match status" value="1"/>
</dbReference>
<proteinExistence type="predicted"/>
<keyword evidence="4" id="KW-0808">Transferase</keyword>
<feature type="compositionally biased region" description="Low complexity" evidence="10">
    <location>
        <begin position="280"/>
        <end position="308"/>
    </location>
</feature>
<dbReference type="EMBL" id="GL732550">
    <property type="protein sequence ID" value="EFX79749.1"/>
    <property type="molecule type" value="Genomic_DNA"/>
</dbReference>
<protein>
    <recommendedName>
        <fullName evidence="3">RING-type E3 ubiquitin transferase</fullName>
        <ecNumber evidence="3">2.3.2.27</ecNumber>
    </recommendedName>
</protein>
<reference evidence="12 13" key="1">
    <citation type="journal article" date="2011" name="Science">
        <title>The ecoresponsive genome of Daphnia pulex.</title>
        <authorList>
            <person name="Colbourne J.K."/>
            <person name="Pfrender M.E."/>
            <person name="Gilbert D."/>
            <person name="Thomas W.K."/>
            <person name="Tucker A."/>
            <person name="Oakley T.H."/>
            <person name="Tokishita S."/>
            <person name="Aerts A."/>
            <person name="Arnold G.J."/>
            <person name="Basu M.K."/>
            <person name="Bauer D.J."/>
            <person name="Caceres C.E."/>
            <person name="Carmel L."/>
            <person name="Casola C."/>
            <person name="Choi J.H."/>
            <person name="Detter J.C."/>
            <person name="Dong Q."/>
            <person name="Dusheyko S."/>
            <person name="Eads B.D."/>
            <person name="Frohlich T."/>
            <person name="Geiler-Samerotte K.A."/>
            <person name="Gerlach D."/>
            <person name="Hatcher P."/>
            <person name="Jogdeo S."/>
            <person name="Krijgsveld J."/>
            <person name="Kriventseva E.V."/>
            <person name="Kultz D."/>
            <person name="Laforsch C."/>
            <person name="Lindquist E."/>
            <person name="Lopez J."/>
            <person name="Manak J.R."/>
            <person name="Muller J."/>
            <person name="Pangilinan J."/>
            <person name="Patwardhan R.P."/>
            <person name="Pitluck S."/>
            <person name="Pritham E.J."/>
            <person name="Rechtsteiner A."/>
            <person name="Rho M."/>
            <person name="Rogozin I.B."/>
            <person name="Sakarya O."/>
            <person name="Salamov A."/>
            <person name="Schaack S."/>
            <person name="Shapiro H."/>
            <person name="Shiga Y."/>
            <person name="Skalitzky C."/>
            <person name="Smith Z."/>
            <person name="Souvorov A."/>
            <person name="Sung W."/>
            <person name="Tang Z."/>
            <person name="Tsuchiya D."/>
            <person name="Tu H."/>
            <person name="Vos H."/>
            <person name="Wang M."/>
            <person name="Wolf Y.I."/>
            <person name="Yamagata H."/>
            <person name="Yamada T."/>
            <person name="Ye Y."/>
            <person name="Shaw J.R."/>
            <person name="Andrews J."/>
            <person name="Crease T.J."/>
            <person name="Tang H."/>
            <person name="Lucas S.M."/>
            <person name="Robertson H.M."/>
            <person name="Bork P."/>
            <person name="Koonin E.V."/>
            <person name="Zdobnov E.M."/>
            <person name="Grigoriev I.V."/>
            <person name="Lynch M."/>
            <person name="Boore J.L."/>
        </authorList>
    </citation>
    <scope>NUCLEOTIDE SEQUENCE [LARGE SCALE GENOMIC DNA]</scope>
</reference>
<name>E9GKW5_DAPPU</name>
<evidence type="ECO:0000259" key="11">
    <source>
        <dbReference type="PROSITE" id="PS50089"/>
    </source>
</evidence>
<evidence type="ECO:0000256" key="7">
    <source>
        <dbReference type="ARBA" id="ARBA00022786"/>
    </source>
</evidence>
<dbReference type="OMA" id="DERSADN"/>
<dbReference type="FunCoup" id="E9GKW5">
    <property type="interactions" value="126"/>
</dbReference>
<keyword evidence="8" id="KW-0862">Zinc</keyword>
<dbReference type="SUPFAM" id="SSF57850">
    <property type="entry name" value="RING/U-box"/>
    <property type="match status" value="1"/>
</dbReference>
<gene>
    <name evidence="12" type="ORF">DAPPUDRAFT_304341</name>
</gene>
<sequence length="431" mass="46474">MAAVSEPNSSNRFFCHRCNVEIARVLPGFKCPRCNSGFIEEMELPTQQSFSDESSDEGDAEMVTSIGELLSQSLFGSLRDATVPQAANNGEREDDEPSSTSSGAGNGTATRRRRQPVTFNLPVRSTRRRTNSDRQMAPLETIIQEFIINLSGFDFDPAVLQAQGSPMFMYGNPGDYAFGRAGLDAIITQLLNQMDGTGPPPMAKDKISQIPTVAIDQQQVEQNLQCSVCWEDFKLAEPVRKLVCEHYYHTQCIVPWLQLHGTCPICRKALNDDSVDAESESASAAGPSTSSSSSSSANSSSGISWLNSTRDGQTGGPRSVISSLIGSITNALSGGSSSSPSSASPSYQSSSPSFASSSQQQPGRENSSNPFSSFAPSHSYNLRSSRERPGGQESNEEDEDSSNGASAQQRPTQRFAGRGRGRSHHFEDDYD</sequence>
<evidence type="ECO:0000256" key="9">
    <source>
        <dbReference type="PROSITE-ProRule" id="PRU00175"/>
    </source>
</evidence>
<dbReference type="GO" id="GO:0016567">
    <property type="term" value="P:protein ubiquitination"/>
    <property type="evidence" value="ECO:0000318"/>
    <property type="project" value="GO_Central"/>
</dbReference>
<dbReference type="PANTHER" id="PTHR15710:SF243">
    <property type="entry name" value="E3 UBIQUITIN-PROTEIN LIGASE PRAJA-2 ISOFORM X1"/>
    <property type="match status" value="1"/>
</dbReference>
<feature type="region of interest" description="Disordered" evidence="10">
    <location>
        <begin position="277"/>
        <end position="431"/>
    </location>
</feature>
<dbReference type="SMART" id="SM00184">
    <property type="entry name" value="RING"/>
    <property type="match status" value="1"/>
</dbReference>
<dbReference type="FunFam" id="3.30.40.10:FF:000069">
    <property type="entry name" value="E3 ubiquitin-protein ligase RNF115"/>
    <property type="match status" value="1"/>
</dbReference>
<keyword evidence="7" id="KW-0833">Ubl conjugation pathway</keyword>
<evidence type="ECO:0000256" key="10">
    <source>
        <dbReference type="SAM" id="MobiDB-lite"/>
    </source>
</evidence>
<dbReference type="OrthoDB" id="8062037at2759"/>
<keyword evidence="6 9" id="KW-0863">Zinc-finger</keyword>
<organism evidence="12 13">
    <name type="scientific">Daphnia pulex</name>
    <name type="common">Water flea</name>
    <dbReference type="NCBI Taxonomy" id="6669"/>
    <lineage>
        <taxon>Eukaryota</taxon>
        <taxon>Metazoa</taxon>
        <taxon>Ecdysozoa</taxon>
        <taxon>Arthropoda</taxon>
        <taxon>Crustacea</taxon>
        <taxon>Branchiopoda</taxon>
        <taxon>Diplostraca</taxon>
        <taxon>Cladocera</taxon>
        <taxon>Anomopoda</taxon>
        <taxon>Daphniidae</taxon>
        <taxon>Daphnia</taxon>
    </lineage>
</organism>
<dbReference type="AlphaFoldDB" id="E9GKW5"/>
<evidence type="ECO:0000256" key="3">
    <source>
        <dbReference type="ARBA" id="ARBA00012483"/>
    </source>
</evidence>
<evidence type="ECO:0000256" key="1">
    <source>
        <dbReference type="ARBA" id="ARBA00000900"/>
    </source>
</evidence>
<feature type="compositionally biased region" description="Low complexity" evidence="10">
    <location>
        <begin position="98"/>
        <end position="109"/>
    </location>
</feature>
<dbReference type="PhylomeDB" id="E9GKW5"/>
<evidence type="ECO:0000313" key="12">
    <source>
        <dbReference type="EMBL" id="EFX79749.1"/>
    </source>
</evidence>
<dbReference type="PROSITE" id="PS50089">
    <property type="entry name" value="ZF_RING_2"/>
    <property type="match status" value="1"/>
</dbReference>
<feature type="domain" description="RING-type" evidence="11">
    <location>
        <begin position="226"/>
        <end position="267"/>
    </location>
</feature>
<dbReference type="GO" id="GO:0000209">
    <property type="term" value="P:protein polyubiquitination"/>
    <property type="evidence" value="ECO:0007669"/>
    <property type="project" value="UniProtKB-ARBA"/>
</dbReference>
<dbReference type="GO" id="GO:0005737">
    <property type="term" value="C:cytoplasm"/>
    <property type="evidence" value="ECO:0000318"/>
    <property type="project" value="GO_Central"/>
</dbReference>
<feature type="compositionally biased region" description="Low complexity" evidence="10">
    <location>
        <begin position="333"/>
        <end position="379"/>
    </location>
</feature>
<comment type="pathway">
    <text evidence="2">Protein modification; protein ubiquitination.</text>
</comment>
<evidence type="ECO:0000256" key="6">
    <source>
        <dbReference type="ARBA" id="ARBA00022771"/>
    </source>
</evidence>
<accession>E9GKW5</accession>
<dbReference type="Proteomes" id="UP000000305">
    <property type="component" value="Unassembled WGS sequence"/>
</dbReference>
<comment type="catalytic activity">
    <reaction evidence="1">
        <text>S-ubiquitinyl-[E2 ubiquitin-conjugating enzyme]-L-cysteine + [acceptor protein]-L-lysine = [E2 ubiquitin-conjugating enzyme]-L-cysteine + N(6)-ubiquitinyl-[acceptor protein]-L-lysine.</text>
        <dbReference type="EC" id="2.3.2.27"/>
    </reaction>
</comment>
<dbReference type="Pfam" id="PF13639">
    <property type="entry name" value="zf-RING_2"/>
    <property type="match status" value="1"/>
</dbReference>
<dbReference type="InterPro" id="IPR013083">
    <property type="entry name" value="Znf_RING/FYVE/PHD"/>
</dbReference>
<dbReference type="InParanoid" id="E9GKW5"/>
<dbReference type="InterPro" id="IPR039525">
    <property type="entry name" value="RNF126-like_zinc-ribbon"/>
</dbReference>
<dbReference type="Gene3D" id="3.30.40.10">
    <property type="entry name" value="Zinc/RING finger domain, C3HC4 (zinc finger)"/>
    <property type="match status" value="1"/>
</dbReference>
<dbReference type="InterPro" id="IPR001841">
    <property type="entry name" value="Znf_RING"/>
</dbReference>
<dbReference type="STRING" id="6669.E9GKW5"/>
<evidence type="ECO:0000256" key="2">
    <source>
        <dbReference type="ARBA" id="ARBA00004906"/>
    </source>
</evidence>
<dbReference type="GO" id="GO:0061630">
    <property type="term" value="F:ubiquitin protein ligase activity"/>
    <property type="evidence" value="ECO:0000318"/>
    <property type="project" value="GO_Central"/>
</dbReference>
<feature type="compositionally biased region" description="Polar residues" evidence="10">
    <location>
        <begin position="320"/>
        <end position="332"/>
    </location>
</feature>
<evidence type="ECO:0000256" key="8">
    <source>
        <dbReference type="ARBA" id="ARBA00022833"/>
    </source>
</evidence>
<evidence type="ECO:0000313" key="13">
    <source>
        <dbReference type="Proteomes" id="UP000000305"/>
    </source>
</evidence>